<dbReference type="InterPro" id="IPR029018">
    <property type="entry name" value="Hex-like_dom2"/>
</dbReference>
<feature type="region of interest" description="Disordered" evidence="2">
    <location>
        <begin position="146"/>
        <end position="178"/>
    </location>
</feature>
<evidence type="ECO:0008006" key="5">
    <source>
        <dbReference type="Google" id="ProtNLM"/>
    </source>
</evidence>
<sequence length="899" mass="99995">MMLELRTDPDRQALPTPHFPTRMQAVVWRNWGLVPIKRLASVLGASEKQIKEVASGLGLEMSATGNEEIWLKRGYITIIRANWHLLPFGQLLELLGWTEAQLAFTLKEDDFLWIKLGSFKPWMEPVRYRPLTAEEQELTQQIRETVAEQPDLRRAGTESGTGTASGAGAASGTGSAPGARLEKPFAFLDYGRKPAALHQGELREPAPGEIRLDIPWTIEAPDATPILESALERFATRHEQVWGTKWSVRRSSGRAPEAPANPVVRIEIAADASVRSEDHAVIVEADRITIRAAAETGIMRGLQWIAGQTGQGRIPYLMAGTYRRTTKFDLRIIYSYSAVYGDPLLTPESDPYPEDLLERLSEAGVNGIWLQSVLYNLVPLNGLPDGMSANWEKRIAGLRLLVARAAKYGIGVYLYCNEPRSMPLSFFADKPDWRGHTEDGSATMCTSHPEVQAILRDGISRLFGEVPELAGLFTITMSENWTHCYSRAVNGITNCPRCAQRRPGEVAAEVNGIIAEGAFRVKPEARILCWTWGWASGWGWTEKEIEFAIEKLPDNVVVMATSEEAIPTSVAGVRGRVADYSMSVVGPGDKSLRSWQAAQARGLRTAAKVQFNNTWECSAVPFLPVFQLIEEHLGRLNESGVTGLMLSWTLGGYPSLNLALAADYYWDTDSHARPSIRERMENKFGSAAGRAIADASAAFGSAFRQFPFDLAVLYFAPQNFGPANLLHLNPTGYEATMIGYPYDDLKSWRGIYSAAQFAGQFKKLASGWKKGLRLLEAAGRKLSPGTERAYDELMTAATAAYLHFYSTFLQIDFVRTRDRYDAAKSPSVRLKACRKLIDIARAEAGNAGQLRELVVRDSRIGFEASNHYYYTVQDLREKTLNCRSVIEELQRIERQLSDR</sequence>
<protein>
    <recommendedName>
        <fullName evidence="5">Beta-hexosaminidase bacterial type N-terminal domain-containing protein</fullName>
    </recommendedName>
</protein>
<dbReference type="SUPFAM" id="SSF55545">
    <property type="entry name" value="beta-N-acetylhexosaminidase-like domain"/>
    <property type="match status" value="1"/>
</dbReference>
<keyword evidence="1" id="KW-0378">Hydrolase</keyword>
<accession>A0ABT6TB27</accession>
<organism evidence="3 4">
    <name type="scientific">Cohnella hashimotonis</name>
    <dbReference type="NCBI Taxonomy" id="2826895"/>
    <lineage>
        <taxon>Bacteria</taxon>
        <taxon>Bacillati</taxon>
        <taxon>Bacillota</taxon>
        <taxon>Bacilli</taxon>
        <taxon>Bacillales</taxon>
        <taxon>Paenibacillaceae</taxon>
        <taxon>Cohnella</taxon>
    </lineage>
</organism>
<evidence type="ECO:0000313" key="4">
    <source>
        <dbReference type="Proteomes" id="UP001161691"/>
    </source>
</evidence>
<dbReference type="Proteomes" id="UP001161691">
    <property type="component" value="Unassembled WGS sequence"/>
</dbReference>
<evidence type="ECO:0000256" key="2">
    <source>
        <dbReference type="SAM" id="MobiDB-lite"/>
    </source>
</evidence>
<comment type="caution">
    <text evidence="3">The sequence shown here is derived from an EMBL/GenBank/DDBJ whole genome shotgun (WGS) entry which is preliminary data.</text>
</comment>
<keyword evidence="4" id="KW-1185">Reference proteome</keyword>
<proteinExistence type="predicted"/>
<gene>
    <name evidence="3" type="ORF">KB449_03685</name>
</gene>
<dbReference type="InterPro" id="IPR017853">
    <property type="entry name" value="GH"/>
</dbReference>
<reference evidence="3" key="1">
    <citation type="submission" date="2023-04" db="EMBL/GenBank/DDBJ databases">
        <title>Comparative genomic analysis of Cohnella hashimotonis sp. nov., isolated from the International Space Station.</title>
        <authorList>
            <person name="Venkateswaran K."/>
            <person name="Simpson A."/>
        </authorList>
    </citation>
    <scope>NUCLEOTIDE SEQUENCE</scope>
    <source>
        <strain evidence="3">F6_2S_P_1</strain>
    </source>
</reference>
<dbReference type="RefSeq" id="WP_282907074.1">
    <property type="nucleotide sequence ID" value="NZ_JAGRPV010000001.1"/>
</dbReference>
<evidence type="ECO:0000313" key="3">
    <source>
        <dbReference type="EMBL" id="MDI4644043.1"/>
    </source>
</evidence>
<dbReference type="SUPFAM" id="SSF51445">
    <property type="entry name" value="(Trans)glycosidases"/>
    <property type="match status" value="1"/>
</dbReference>
<dbReference type="EMBL" id="JAGRPV010000001">
    <property type="protein sequence ID" value="MDI4644043.1"/>
    <property type="molecule type" value="Genomic_DNA"/>
</dbReference>
<name>A0ABT6TB27_9BACL</name>
<dbReference type="Gene3D" id="3.30.379.10">
    <property type="entry name" value="Chitobiase/beta-hexosaminidase domain 2-like"/>
    <property type="match status" value="1"/>
</dbReference>
<evidence type="ECO:0000256" key="1">
    <source>
        <dbReference type="ARBA" id="ARBA00022801"/>
    </source>
</evidence>